<feature type="compositionally biased region" description="Low complexity" evidence="1">
    <location>
        <begin position="64"/>
        <end position="73"/>
    </location>
</feature>
<keyword evidence="3" id="KW-1185">Reference proteome</keyword>
<accession>A0A6A4WJ21</accession>
<evidence type="ECO:0000256" key="1">
    <source>
        <dbReference type="SAM" id="MobiDB-lite"/>
    </source>
</evidence>
<dbReference type="AlphaFoldDB" id="A0A6A4WJ21"/>
<reference evidence="2 3" key="1">
    <citation type="submission" date="2019-07" db="EMBL/GenBank/DDBJ databases">
        <title>Draft genome assembly of a fouling barnacle, Amphibalanus amphitrite (Darwin, 1854): The first reference genome for Thecostraca.</title>
        <authorList>
            <person name="Kim W."/>
        </authorList>
    </citation>
    <scope>NUCLEOTIDE SEQUENCE [LARGE SCALE GENOMIC DNA]</scope>
    <source>
        <strain evidence="2">SNU_AA5</strain>
        <tissue evidence="2">Soma without cirri and trophi</tissue>
    </source>
</reference>
<evidence type="ECO:0008006" key="4">
    <source>
        <dbReference type="Google" id="ProtNLM"/>
    </source>
</evidence>
<evidence type="ECO:0000313" key="3">
    <source>
        <dbReference type="Proteomes" id="UP000440578"/>
    </source>
</evidence>
<feature type="region of interest" description="Disordered" evidence="1">
    <location>
        <begin position="64"/>
        <end position="83"/>
    </location>
</feature>
<feature type="region of interest" description="Disordered" evidence="1">
    <location>
        <begin position="89"/>
        <end position="111"/>
    </location>
</feature>
<dbReference type="Proteomes" id="UP000440578">
    <property type="component" value="Unassembled WGS sequence"/>
</dbReference>
<dbReference type="OrthoDB" id="8117402at2759"/>
<gene>
    <name evidence="2" type="ORF">FJT64_021711</name>
</gene>
<organism evidence="2 3">
    <name type="scientific">Amphibalanus amphitrite</name>
    <name type="common">Striped barnacle</name>
    <name type="synonym">Balanus amphitrite</name>
    <dbReference type="NCBI Taxonomy" id="1232801"/>
    <lineage>
        <taxon>Eukaryota</taxon>
        <taxon>Metazoa</taxon>
        <taxon>Ecdysozoa</taxon>
        <taxon>Arthropoda</taxon>
        <taxon>Crustacea</taxon>
        <taxon>Multicrustacea</taxon>
        <taxon>Cirripedia</taxon>
        <taxon>Thoracica</taxon>
        <taxon>Thoracicalcarea</taxon>
        <taxon>Balanomorpha</taxon>
        <taxon>Balanoidea</taxon>
        <taxon>Balanidae</taxon>
        <taxon>Amphibalaninae</taxon>
        <taxon>Amphibalanus</taxon>
    </lineage>
</organism>
<evidence type="ECO:0000313" key="2">
    <source>
        <dbReference type="EMBL" id="KAF0306815.1"/>
    </source>
</evidence>
<proteinExistence type="predicted"/>
<protein>
    <recommendedName>
        <fullName evidence="4">ZAD domain-containing protein</fullName>
    </recommendedName>
</protein>
<sequence length="221" mass="23361">MEALRVRPAGLSVTVRSRRDDVGPCGNDAGSVLPGAAARGASVPASGTVSAATVAKNGLSHVQSSSLQSSAVQGDAEADGEDQEPATIDVEDADDQRTDSPACAAGGSLDSGDDTSLSPINVEIEVHCLICSTLINLQLDQYCDIYLDNIVTAHSKLPVSEKLGRVLRYHFSPELLYSHTLCRRCFNIINGIDQLEGRLDKLRYGQDSDTDWAVADAGALF</sequence>
<dbReference type="EMBL" id="VIIS01000626">
    <property type="protein sequence ID" value="KAF0306815.1"/>
    <property type="molecule type" value="Genomic_DNA"/>
</dbReference>
<feature type="region of interest" description="Disordered" evidence="1">
    <location>
        <begin position="15"/>
        <end position="44"/>
    </location>
</feature>
<name>A0A6A4WJ21_AMPAM</name>
<comment type="caution">
    <text evidence="2">The sequence shown here is derived from an EMBL/GenBank/DDBJ whole genome shotgun (WGS) entry which is preliminary data.</text>
</comment>